<feature type="domain" description="Four-carbon acid sugar kinase nucleotide binding" evidence="8">
    <location>
        <begin position="250"/>
        <end position="401"/>
    </location>
</feature>
<evidence type="ECO:0000313" key="9">
    <source>
        <dbReference type="EMBL" id="QKE90973.1"/>
    </source>
</evidence>
<dbReference type="AlphaFoldDB" id="A0A6M8HR57"/>
<dbReference type="InterPro" id="IPR031475">
    <property type="entry name" value="NBD_C"/>
</dbReference>
<evidence type="ECO:0000256" key="3">
    <source>
        <dbReference type="ARBA" id="ARBA00022741"/>
    </source>
</evidence>
<keyword evidence="5" id="KW-0067">ATP-binding</keyword>
<dbReference type="RefSeq" id="WP_171836694.1">
    <property type="nucleotide sequence ID" value="NZ_CP053708.1"/>
</dbReference>
<name>A0A6M8HR57_9PROT</name>
<organism evidence="9 10">
    <name type="scientific">Lichenicola cladoniae</name>
    <dbReference type="NCBI Taxonomy" id="1484109"/>
    <lineage>
        <taxon>Bacteria</taxon>
        <taxon>Pseudomonadati</taxon>
        <taxon>Pseudomonadota</taxon>
        <taxon>Alphaproteobacteria</taxon>
        <taxon>Acetobacterales</taxon>
        <taxon>Acetobacteraceae</taxon>
        <taxon>Lichenicola</taxon>
    </lineage>
</organism>
<evidence type="ECO:0000256" key="4">
    <source>
        <dbReference type="ARBA" id="ARBA00022777"/>
    </source>
</evidence>
<evidence type="ECO:0000256" key="2">
    <source>
        <dbReference type="ARBA" id="ARBA00022679"/>
    </source>
</evidence>
<keyword evidence="10" id="KW-1185">Reference proteome</keyword>
<keyword evidence="2" id="KW-0808">Transferase</keyword>
<dbReference type="InterPro" id="IPR037051">
    <property type="entry name" value="4-carb_acid_sugar_kinase_N_sf"/>
</dbReference>
<evidence type="ECO:0000256" key="6">
    <source>
        <dbReference type="ARBA" id="ARBA00023277"/>
    </source>
</evidence>
<evidence type="ECO:0000259" key="8">
    <source>
        <dbReference type="Pfam" id="PF17042"/>
    </source>
</evidence>
<keyword evidence="6" id="KW-0119">Carbohydrate metabolism</keyword>
<protein>
    <submittedName>
        <fullName evidence="9">Four-carbon acid sugar kinase family protein</fullName>
    </submittedName>
</protein>
<keyword evidence="4 9" id="KW-0418">Kinase</keyword>
<evidence type="ECO:0000256" key="1">
    <source>
        <dbReference type="ARBA" id="ARBA00005715"/>
    </source>
</evidence>
<gene>
    <name evidence="9" type="ORF">HN018_13805</name>
</gene>
<dbReference type="Pfam" id="PF07005">
    <property type="entry name" value="SBD_N"/>
    <property type="match status" value="1"/>
</dbReference>
<dbReference type="Gene3D" id="3.40.50.10840">
    <property type="entry name" value="Putative sugar-binding, N-terminal domain"/>
    <property type="match status" value="1"/>
</dbReference>
<keyword evidence="3" id="KW-0547">Nucleotide-binding</keyword>
<dbReference type="Proteomes" id="UP000500767">
    <property type="component" value="Chromosome"/>
</dbReference>
<accession>A0A6M8HR57</accession>
<dbReference type="GO" id="GO:0016301">
    <property type="term" value="F:kinase activity"/>
    <property type="evidence" value="ECO:0007669"/>
    <property type="project" value="UniProtKB-KW"/>
</dbReference>
<feature type="domain" description="Four-carbon acid sugar kinase N-terminal" evidence="7">
    <location>
        <begin position="4"/>
        <end position="223"/>
    </location>
</feature>
<sequence>MIEMVIIADDLSGAADCGIACTTAGYGTLVVLGEREDELDCQVLAIDANTRGGSSADAAAESARLVRLHGTPDRILFRKLDSTLRGHVATELAATLAARREFGPAIIVLAPAFPATGRTTRDGVQLLDGIPMEQTVIWQRERMQGPAYLPEMMASADLRSAVFDLAAVRDSRLSRAMTAAAGDAIDVLCCDAESEDDLRRIAQAGAALGRQVIWAGSAGLAGHVPASMLPQLATGRSAGGPVAAVSGPILFVIGSLSAVSARQVALLAERPDVEHLLVPPAALRDGARTTRWRGIERELDAALETGHDVVVSLEAEPDADPRDGLVLCHALASLTAPHADRIGALVSAGGETARAVLLAFRAAGLRLCGEIEPGVPLSLAEGWRRLPVVTKAGAFGSEQTFLRCRALLHAGYVPNRSRPEFLP</sequence>
<dbReference type="KEGG" id="lck:HN018_13805"/>
<dbReference type="SUPFAM" id="SSF142764">
    <property type="entry name" value="YgbK-like"/>
    <property type="match status" value="1"/>
</dbReference>
<reference evidence="9 10" key="1">
    <citation type="journal article" date="2014" name="World J. Microbiol. Biotechnol.">
        <title>Biodiversity and physiological characteristics of Antarctic and Arctic lichens-associated bacteria.</title>
        <authorList>
            <person name="Lee Y.M."/>
            <person name="Kim E.H."/>
            <person name="Lee H.K."/>
            <person name="Hong S.G."/>
        </authorList>
    </citation>
    <scope>NUCLEOTIDE SEQUENCE [LARGE SCALE GENOMIC DNA]</scope>
    <source>
        <strain evidence="9 10">PAMC 26569</strain>
    </source>
</reference>
<dbReference type="InterPro" id="IPR042213">
    <property type="entry name" value="NBD_C_sf"/>
</dbReference>
<dbReference type="GO" id="GO:0005524">
    <property type="term" value="F:ATP binding"/>
    <property type="evidence" value="ECO:0007669"/>
    <property type="project" value="UniProtKB-KW"/>
</dbReference>
<dbReference type="EMBL" id="CP053708">
    <property type="protein sequence ID" value="QKE90973.1"/>
    <property type="molecule type" value="Genomic_DNA"/>
</dbReference>
<proteinExistence type="inferred from homology"/>
<comment type="similarity">
    <text evidence="1">Belongs to the four-carbon acid sugar kinase family.</text>
</comment>
<evidence type="ECO:0000259" key="7">
    <source>
        <dbReference type="Pfam" id="PF07005"/>
    </source>
</evidence>
<dbReference type="Pfam" id="PF17042">
    <property type="entry name" value="NBD_C"/>
    <property type="match status" value="1"/>
</dbReference>
<dbReference type="InterPro" id="IPR010737">
    <property type="entry name" value="4-carb_acid_sugar_kinase_N"/>
</dbReference>
<evidence type="ECO:0000256" key="5">
    <source>
        <dbReference type="ARBA" id="ARBA00022840"/>
    </source>
</evidence>
<evidence type="ECO:0000313" key="10">
    <source>
        <dbReference type="Proteomes" id="UP000500767"/>
    </source>
</evidence>
<dbReference type="Gene3D" id="3.40.980.20">
    <property type="entry name" value="Four-carbon acid sugar kinase, nucleotide binding domain"/>
    <property type="match status" value="1"/>
</dbReference>